<proteinExistence type="predicted"/>
<name>A0A0A9CHU7_ARUDO</name>
<dbReference type="AlphaFoldDB" id="A0A0A9CHU7"/>
<reference evidence="1" key="1">
    <citation type="submission" date="2014-09" db="EMBL/GenBank/DDBJ databases">
        <authorList>
            <person name="Magalhaes I.L.F."/>
            <person name="Oliveira U."/>
            <person name="Santos F.R."/>
            <person name="Vidigal T.H.D.A."/>
            <person name="Brescovit A.D."/>
            <person name="Santos A.J."/>
        </authorList>
    </citation>
    <scope>NUCLEOTIDE SEQUENCE</scope>
    <source>
        <tissue evidence="1">Shoot tissue taken approximately 20 cm above the soil surface</tissue>
    </source>
</reference>
<organism evidence="1">
    <name type="scientific">Arundo donax</name>
    <name type="common">Giant reed</name>
    <name type="synonym">Donax arundinaceus</name>
    <dbReference type="NCBI Taxonomy" id="35708"/>
    <lineage>
        <taxon>Eukaryota</taxon>
        <taxon>Viridiplantae</taxon>
        <taxon>Streptophyta</taxon>
        <taxon>Embryophyta</taxon>
        <taxon>Tracheophyta</taxon>
        <taxon>Spermatophyta</taxon>
        <taxon>Magnoliopsida</taxon>
        <taxon>Liliopsida</taxon>
        <taxon>Poales</taxon>
        <taxon>Poaceae</taxon>
        <taxon>PACMAD clade</taxon>
        <taxon>Arundinoideae</taxon>
        <taxon>Arundineae</taxon>
        <taxon>Arundo</taxon>
    </lineage>
</organism>
<evidence type="ECO:0000313" key="1">
    <source>
        <dbReference type="EMBL" id="JAD72970.1"/>
    </source>
</evidence>
<reference evidence="1" key="2">
    <citation type="journal article" date="2015" name="Data Brief">
        <title>Shoot transcriptome of the giant reed, Arundo donax.</title>
        <authorList>
            <person name="Barrero R.A."/>
            <person name="Guerrero F.D."/>
            <person name="Moolhuijzen P."/>
            <person name="Goolsby J.A."/>
            <person name="Tidwell J."/>
            <person name="Bellgard S.E."/>
            <person name="Bellgard M.I."/>
        </authorList>
    </citation>
    <scope>NUCLEOTIDE SEQUENCE</scope>
    <source>
        <tissue evidence="1">Shoot tissue taken approximately 20 cm above the soil surface</tissue>
    </source>
</reference>
<sequence length="20" mass="2395">MSVVRSQHFRISYNYCFSLG</sequence>
<accession>A0A0A9CHU7</accession>
<protein>
    <submittedName>
        <fullName evidence="1">Uncharacterized protein</fullName>
    </submittedName>
</protein>
<dbReference type="EMBL" id="GBRH01224925">
    <property type="protein sequence ID" value="JAD72970.1"/>
    <property type="molecule type" value="Transcribed_RNA"/>
</dbReference>